<organism evidence="1 2">
    <name type="scientific">Plasmopara halstedii</name>
    <name type="common">Downy mildew of sunflower</name>
    <dbReference type="NCBI Taxonomy" id="4781"/>
    <lineage>
        <taxon>Eukaryota</taxon>
        <taxon>Sar</taxon>
        <taxon>Stramenopiles</taxon>
        <taxon>Oomycota</taxon>
        <taxon>Peronosporomycetes</taxon>
        <taxon>Peronosporales</taxon>
        <taxon>Peronosporaceae</taxon>
        <taxon>Plasmopara</taxon>
    </lineage>
</organism>
<accession>A0A0P1A7C3</accession>
<dbReference type="EMBL" id="CCYD01000207">
    <property type="protein sequence ID" value="CEG36541.1"/>
    <property type="molecule type" value="Genomic_DNA"/>
</dbReference>
<evidence type="ECO:0000313" key="1">
    <source>
        <dbReference type="EMBL" id="CEG36541.1"/>
    </source>
</evidence>
<protein>
    <submittedName>
        <fullName evidence="1">Uncharacterized protein</fullName>
    </submittedName>
</protein>
<proteinExistence type="predicted"/>
<dbReference type="Proteomes" id="UP000054928">
    <property type="component" value="Unassembled WGS sequence"/>
</dbReference>
<dbReference type="AlphaFoldDB" id="A0A0P1A7C3"/>
<evidence type="ECO:0000313" key="2">
    <source>
        <dbReference type="Proteomes" id="UP000054928"/>
    </source>
</evidence>
<name>A0A0P1A7C3_PLAHL</name>
<dbReference type="GeneID" id="36398144"/>
<dbReference type="RefSeq" id="XP_024572910.1">
    <property type="nucleotide sequence ID" value="XM_024721766.1"/>
</dbReference>
<keyword evidence="2" id="KW-1185">Reference proteome</keyword>
<reference evidence="2" key="1">
    <citation type="submission" date="2014-09" db="EMBL/GenBank/DDBJ databases">
        <authorList>
            <person name="Sharma Rahul"/>
            <person name="Thines Marco"/>
        </authorList>
    </citation>
    <scope>NUCLEOTIDE SEQUENCE [LARGE SCALE GENOMIC DNA]</scope>
</reference>
<sequence length="172" mass="18993">MKSTVATAVVSHVPIVVEAELTMEEKLNVYHYLVVCDESAVAFVLDPRLKRFAGLDAANQGAARDKVLALMGAKPFENARPDRVAREANKPVSLFESLSGTQEAGQTGFELTAVEQLEEYGKQRWPGSRPIFETGGRCMKVSGSFWQRLLASVWEWSQPLFRQSAYSPTPGT</sequence>